<dbReference type="Gene3D" id="3.40.50.1820">
    <property type="entry name" value="alpha/beta hydrolase"/>
    <property type="match status" value="1"/>
</dbReference>
<dbReference type="PANTHER" id="PTHR43139">
    <property type="entry name" value="SI:DKEY-122A22.2"/>
    <property type="match status" value="1"/>
</dbReference>
<keyword evidence="3" id="KW-1185">Reference proteome</keyword>
<reference evidence="2 3" key="1">
    <citation type="submission" date="2018-05" db="EMBL/GenBank/DDBJ databases">
        <title>Genomic Encyclopedia of Type Strains, Phase IV (KMG-IV): sequencing the most valuable type-strain genomes for metagenomic binning, comparative biology and taxonomic classification.</title>
        <authorList>
            <person name="Goeker M."/>
        </authorList>
    </citation>
    <scope>NUCLEOTIDE SEQUENCE [LARGE SCALE GENOMIC DNA]</scope>
    <source>
        <strain evidence="2 3">DSM 29661</strain>
    </source>
</reference>
<dbReference type="Proteomes" id="UP000247555">
    <property type="component" value="Unassembled WGS sequence"/>
</dbReference>
<dbReference type="EMBL" id="QJKI01000015">
    <property type="protein sequence ID" value="PXX77703.1"/>
    <property type="molecule type" value="Genomic_DNA"/>
</dbReference>
<dbReference type="PROSITE" id="PS51257">
    <property type="entry name" value="PROKAR_LIPOPROTEIN"/>
    <property type="match status" value="1"/>
</dbReference>
<organism evidence="2 3">
    <name type="scientific">Rivihabitans pingtungensis</name>
    <dbReference type="NCBI Taxonomy" id="1054498"/>
    <lineage>
        <taxon>Bacteria</taxon>
        <taxon>Pseudomonadati</taxon>
        <taxon>Pseudomonadota</taxon>
        <taxon>Betaproteobacteria</taxon>
        <taxon>Neisseriales</taxon>
        <taxon>Aquaspirillaceae</taxon>
        <taxon>Rivihabitans</taxon>
    </lineage>
</organism>
<dbReference type="OrthoDB" id="9780765at2"/>
<feature type="domain" description="AB hydrolase-1" evidence="1">
    <location>
        <begin position="68"/>
        <end position="300"/>
    </location>
</feature>
<dbReference type="InterPro" id="IPR029058">
    <property type="entry name" value="AB_hydrolase_fold"/>
</dbReference>
<dbReference type="RefSeq" id="WP_110391249.1">
    <property type="nucleotide sequence ID" value="NZ_QJKI01000015.1"/>
</dbReference>
<comment type="caution">
    <text evidence="2">The sequence shown here is derived from an EMBL/GenBank/DDBJ whole genome shotgun (WGS) entry which is preliminary data.</text>
</comment>
<dbReference type="InterPro" id="IPR052370">
    <property type="entry name" value="Meta-cleavage_hydrolase"/>
</dbReference>
<evidence type="ECO:0000313" key="3">
    <source>
        <dbReference type="Proteomes" id="UP000247555"/>
    </source>
</evidence>
<sequence>MTSLAHRVRLILTLLVALSLGLAACSPVALHAWWSESSARAQGFAPARLSLAHGGQLAYREAGHGPTLLLIHGFGGNGLLHWRHTMSELVEQYHVVTPDLLGFGDSHAPGPLTLDAQVDALIALIEARRLGEVRVAGISYGGFVALELARRLPLSVRRVVLINSPGPIYQPADLRALERRAQVRSVDELFVPRTPAELRRLIGMTRTQPVDASDWLLDDMLARYYRGHETGMLELLHDLQASQARYSQRLLDVRPASVVVWSEGDAVFPPPLGRVLAEHLQAPMILVENAGHSLLADQPAMAVQALRLALSMPLDPSRTVRLGPTDAPMGP</sequence>
<dbReference type="PRINTS" id="PR00111">
    <property type="entry name" value="ABHYDROLASE"/>
</dbReference>
<dbReference type="AlphaFoldDB" id="A0A318KWV1"/>
<dbReference type="SUPFAM" id="SSF53474">
    <property type="entry name" value="alpha/beta-Hydrolases"/>
    <property type="match status" value="1"/>
</dbReference>
<dbReference type="Pfam" id="PF12697">
    <property type="entry name" value="Abhydrolase_6"/>
    <property type="match status" value="1"/>
</dbReference>
<evidence type="ECO:0000313" key="2">
    <source>
        <dbReference type="EMBL" id="PXX77703.1"/>
    </source>
</evidence>
<accession>A0A318KWV1</accession>
<evidence type="ECO:0000259" key="1">
    <source>
        <dbReference type="Pfam" id="PF12697"/>
    </source>
</evidence>
<gene>
    <name evidence="2" type="ORF">DFR34_11515</name>
</gene>
<dbReference type="PANTHER" id="PTHR43139:SF52">
    <property type="entry name" value="SI:DKEY-122A22.2"/>
    <property type="match status" value="1"/>
</dbReference>
<dbReference type="InterPro" id="IPR000073">
    <property type="entry name" value="AB_hydrolase_1"/>
</dbReference>
<protein>
    <submittedName>
        <fullName evidence="2">Pimeloyl-ACP methyl ester carboxylesterase</fullName>
    </submittedName>
</protein>
<proteinExistence type="predicted"/>
<name>A0A318KWV1_9NEIS</name>